<keyword evidence="2" id="KW-1185">Reference proteome</keyword>
<comment type="caution">
    <text evidence="1">The sequence shown here is derived from an EMBL/GenBank/DDBJ whole genome shotgun (WGS) entry which is preliminary data.</text>
</comment>
<dbReference type="AlphaFoldDB" id="A0A4Q7ZBD8"/>
<dbReference type="InterPro" id="IPR052931">
    <property type="entry name" value="Prophage_regulatory_activator"/>
</dbReference>
<proteinExistence type="predicted"/>
<sequence length="84" mass="9708">MMNATVIRPIIRAKDFCKMTGIPDSTRAVWENPKSKYYDQTFPKKVRLGPRTVGYFLDEVVAWLESRQEMNAVPEGQKAKEESK</sequence>
<evidence type="ECO:0000313" key="1">
    <source>
        <dbReference type="EMBL" id="RZU47139.1"/>
    </source>
</evidence>
<dbReference type="EMBL" id="SHKX01000011">
    <property type="protein sequence ID" value="RZU47139.1"/>
    <property type="molecule type" value="Genomic_DNA"/>
</dbReference>
<name>A0A4Q7ZBD8_9GAMM</name>
<dbReference type="PANTHER" id="PTHR36154:SF1">
    <property type="entry name" value="DNA-BINDING TRANSCRIPTIONAL ACTIVATOR ALPA"/>
    <property type="match status" value="1"/>
</dbReference>
<dbReference type="RefSeq" id="WP_130412371.1">
    <property type="nucleotide sequence ID" value="NZ_SHKX01000011.1"/>
</dbReference>
<evidence type="ECO:0000313" key="2">
    <source>
        <dbReference type="Proteomes" id="UP000292423"/>
    </source>
</evidence>
<accession>A0A4Q7ZBD8</accession>
<dbReference type="Proteomes" id="UP000292423">
    <property type="component" value="Unassembled WGS sequence"/>
</dbReference>
<dbReference type="OrthoDB" id="8455288at2"/>
<protein>
    <submittedName>
        <fullName evidence="1">AlpA family transcriptional regulator</fullName>
    </submittedName>
</protein>
<dbReference type="InterPro" id="IPR010260">
    <property type="entry name" value="AlpA"/>
</dbReference>
<gene>
    <name evidence="1" type="ORF">EV700_1531</name>
</gene>
<dbReference type="Pfam" id="PF05930">
    <property type="entry name" value="Phage_AlpA"/>
    <property type="match status" value="1"/>
</dbReference>
<dbReference type="PANTHER" id="PTHR36154">
    <property type="entry name" value="DNA-BINDING TRANSCRIPTIONAL ACTIVATOR ALPA"/>
    <property type="match status" value="1"/>
</dbReference>
<reference evidence="1 2" key="1">
    <citation type="submission" date="2019-02" db="EMBL/GenBank/DDBJ databases">
        <title>Genomic Encyclopedia of Type Strains, Phase IV (KMG-IV): sequencing the most valuable type-strain genomes for metagenomic binning, comparative biology and taxonomic classification.</title>
        <authorList>
            <person name="Goeker M."/>
        </authorList>
    </citation>
    <scope>NUCLEOTIDE SEQUENCE [LARGE SCALE GENOMIC DNA]</scope>
    <source>
        <strain evidence="1 2">DSM 105135</strain>
    </source>
</reference>
<organism evidence="1 2">
    <name type="scientific">Fluviicoccus keumensis</name>
    <dbReference type="NCBI Taxonomy" id="1435465"/>
    <lineage>
        <taxon>Bacteria</taxon>
        <taxon>Pseudomonadati</taxon>
        <taxon>Pseudomonadota</taxon>
        <taxon>Gammaproteobacteria</taxon>
        <taxon>Moraxellales</taxon>
        <taxon>Moraxellaceae</taxon>
        <taxon>Fluviicoccus</taxon>
    </lineage>
</organism>